<evidence type="ECO:0000313" key="2">
    <source>
        <dbReference type="Proteomes" id="UP001341840"/>
    </source>
</evidence>
<gene>
    <name evidence="1" type="ORF">PIB30_024524</name>
</gene>
<keyword evidence="2" id="KW-1185">Reference proteome</keyword>
<dbReference type="EMBL" id="JASCZI010000088">
    <property type="protein sequence ID" value="MED6108494.1"/>
    <property type="molecule type" value="Genomic_DNA"/>
</dbReference>
<name>A0ABU6Q9C1_9FABA</name>
<dbReference type="Proteomes" id="UP001341840">
    <property type="component" value="Unassembled WGS sequence"/>
</dbReference>
<protein>
    <submittedName>
        <fullName evidence="1">Uncharacterized protein</fullName>
    </submittedName>
</protein>
<evidence type="ECO:0000313" key="1">
    <source>
        <dbReference type="EMBL" id="MED6108494.1"/>
    </source>
</evidence>
<sequence>MSSGAHAHVHAYRLQDLDSPLSHKVADVSLYVLDQAHDLHVSESDVLRTANGRSVILVSTAQSRQKPTTNRAPTQPGGRCAETQLIGASPGYVLQPHQYAASSAYNHRHEVRRKLQLSSACHQIHLKIGRTSCKVGENAP</sequence>
<proteinExistence type="predicted"/>
<organism evidence="1 2">
    <name type="scientific">Stylosanthes scabra</name>
    <dbReference type="NCBI Taxonomy" id="79078"/>
    <lineage>
        <taxon>Eukaryota</taxon>
        <taxon>Viridiplantae</taxon>
        <taxon>Streptophyta</taxon>
        <taxon>Embryophyta</taxon>
        <taxon>Tracheophyta</taxon>
        <taxon>Spermatophyta</taxon>
        <taxon>Magnoliopsida</taxon>
        <taxon>eudicotyledons</taxon>
        <taxon>Gunneridae</taxon>
        <taxon>Pentapetalae</taxon>
        <taxon>rosids</taxon>
        <taxon>fabids</taxon>
        <taxon>Fabales</taxon>
        <taxon>Fabaceae</taxon>
        <taxon>Papilionoideae</taxon>
        <taxon>50 kb inversion clade</taxon>
        <taxon>dalbergioids sensu lato</taxon>
        <taxon>Dalbergieae</taxon>
        <taxon>Pterocarpus clade</taxon>
        <taxon>Stylosanthes</taxon>
    </lineage>
</organism>
<accession>A0ABU6Q9C1</accession>
<comment type="caution">
    <text evidence="1">The sequence shown here is derived from an EMBL/GenBank/DDBJ whole genome shotgun (WGS) entry which is preliminary data.</text>
</comment>
<reference evidence="1 2" key="1">
    <citation type="journal article" date="2023" name="Plants (Basel)">
        <title>Bridging the Gap: Combining Genomics and Transcriptomics Approaches to Understand Stylosanthes scabra, an Orphan Legume from the Brazilian Caatinga.</title>
        <authorList>
            <person name="Ferreira-Neto J.R.C."/>
            <person name="da Silva M.D."/>
            <person name="Binneck E."/>
            <person name="de Melo N.F."/>
            <person name="da Silva R.H."/>
            <person name="de Melo A.L.T.M."/>
            <person name="Pandolfi V."/>
            <person name="Bustamante F.O."/>
            <person name="Brasileiro-Vidal A.C."/>
            <person name="Benko-Iseppon A.M."/>
        </authorList>
    </citation>
    <scope>NUCLEOTIDE SEQUENCE [LARGE SCALE GENOMIC DNA]</scope>
    <source>
        <tissue evidence="1">Leaves</tissue>
    </source>
</reference>